<name>A0ABP9XMP1_9FUNG</name>
<proteinExistence type="predicted"/>
<keyword evidence="2" id="KW-1185">Reference proteome</keyword>
<dbReference type="Proteomes" id="UP001476247">
    <property type="component" value="Unassembled WGS sequence"/>
</dbReference>
<accession>A0ABP9XMP1</accession>
<protein>
    <submittedName>
        <fullName evidence="1">Uncharacterized protein</fullName>
    </submittedName>
</protein>
<gene>
    <name evidence="1" type="ORF">HPULCUR_001436</name>
</gene>
<sequence length="143" mass="16461">MSSRIIDSYNGDHKTTYCSNWEKKFKDVSKKLGLNILRGEKQEDVWTEKITPHLFKNTTASKSSSHTSSTSSLTYQRLLSEKDKKLISSVHRNINHKWVLSSGTVVEDVIYKHAKDFKVEHPLHSYVLSIDDQLDSMFTADEI</sequence>
<evidence type="ECO:0000313" key="1">
    <source>
        <dbReference type="EMBL" id="GAA5796067.1"/>
    </source>
</evidence>
<reference evidence="1 2" key="1">
    <citation type="submission" date="2024-04" db="EMBL/GenBank/DDBJ databases">
        <title>genome sequences of Mucor flavus KT1a and Helicostylum pulchrum KT1b strains isolation_sourced from the surface of a dry-aged beef.</title>
        <authorList>
            <person name="Toyotome T."/>
            <person name="Hosono M."/>
            <person name="Torimaru M."/>
            <person name="Fukuda K."/>
            <person name="Mikami N."/>
        </authorList>
    </citation>
    <scope>NUCLEOTIDE SEQUENCE [LARGE SCALE GENOMIC DNA]</scope>
    <source>
        <strain evidence="1 2">KT1b</strain>
    </source>
</reference>
<organism evidence="1 2">
    <name type="scientific">Helicostylum pulchrum</name>
    <dbReference type="NCBI Taxonomy" id="562976"/>
    <lineage>
        <taxon>Eukaryota</taxon>
        <taxon>Fungi</taxon>
        <taxon>Fungi incertae sedis</taxon>
        <taxon>Mucoromycota</taxon>
        <taxon>Mucoromycotina</taxon>
        <taxon>Mucoromycetes</taxon>
        <taxon>Mucorales</taxon>
        <taxon>Mucorineae</taxon>
        <taxon>Mucoraceae</taxon>
        <taxon>Helicostylum</taxon>
    </lineage>
</organism>
<comment type="caution">
    <text evidence="1">The sequence shown here is derived from an EMBL/GenBank/DDBJ whole genome shotgun (WGS) entry which is preliminary data.</text>
</comment>
<dbReference type="EMBL" id="BAABUJ010000005">
    <property type="protein sequence ID" value="GAA5796067.1"/>
    <property type="molecule type" value="Genomic_DNA"/>
</dbReference>
<evidence type="ECO:0000313" key="2">
    <source>
        <dbReference type="Proteomes" id="UP001476247"/>
    </source>
</evidence>